<dbReference type="PANTHER" id="PTHR43019">
    <property type="entry name" value="SERINE ENDOPROTEASE DEGS"/>
    <property type="match status" value="1"/>
</dbReference>
<dbReference type="InterPro" id="IPR009003">
    <property type="entry name" value="Peptidase_S1_PA"/>
</dbReference>
<dbReference type="EMBL" id="SAWY01000007">
    <property type="protein sequence ID" value="TPH17764.1"/>
    <property type="molecule type" value="Genomic_DNA"/>
</dbReference>
<dbReference type="PANTHER" id="PTHR43019:SF23">
    <property type="entry name" value="PROTEASE DO-LIKE 5, CHLOROPLASTIC"/>
    <property type="match status" value="1"/>
</dbReference>
<dbReference type="RefSeq" id="WP_140602171.1">
    <property type="nucleotide sequence ID" value="NZ_SAWY01000007.1"/>
</dbReference>
<dbReference type="SUPFAM" id="SSF50494">
    <property type="entry name" value="Trypsin-like serine proteases"/>
    <property type="match status" value="1"/>
</dbReference>
<organism evidence="1 2">
    <name type="scientific">Litorilituus lipolyticus</name>
    <dbReference type="NCBI Taxonomy" id="2491017"/>
    <lineage>
        <taxon>Bacteria</taxon>
        <taxon>Pseudomonadati</taxon>
        <taxon>Pseudomonadota</taxon>
        <taxon>Gammaproteobacteria</taxon>
        <taxon>Alteromonadales</taxon>
        <taxon>Colwelliaceae</taxon>
        <taxon>Litorilituus</taxon>
    </lineage>
</organism>
<accession>A0A502L3I3</accession>
<dbReference type="InterPro" id="IPR043504">
    <property type="entry name" value="Peptidase_S1_PA_chymotrypsin"/>
</dbReference>
<dbReference type="GO" id="GO:0008233">
    <property type="term" value="F:peptidase activity"/>
    <property type="evidence" value="ECO:0007669"/>
    <property type="project" value="UniProtKB-KW"/>
</dbReference>
<keyword evidence="1" id="KW-0378">Hydrolase</keyword>
<keyword evidence="1" id="KW-0645">Protease</keyword>
<dbReference type="GO" id="GO:0006508">
    <property type="term" value="P:proteolysis"/>
    <property type="evidence" value="ECO:0007669"/>
    <property type="project" value="UniProtKB-KW"/>
</dbReference>
<sequence>MERSIQWLILISLAMSFHCRADLVQVIAKVKPAVVGIGTHTPTNRPQNVLRGTGFVIGDGSYVVTNAHVLPDMLNDELLEEMAVFIGSGKEAKVRQADIVATSQRYDLAVLKLKGPPLPALTLAHDEFLPDGSAIAFTGFPIGAVLGLYPVTHRGIIASITPTIVPVPSAGQISIKMLKSLRNPYLVYQLDATAYPGNSGSAMYDQHTGHVVGIINKVFVQETKEAVIAKPSGITYAIPVKYLRQILKEHDISI</sequence>
<dbReference type="AlphaFoldDB" id="A0A502L3I3"/>
<evidence type="ECO:0000313" key="2">
    <source>
        <dbReference type="Proteomes" id="UP000315303"/>
    </source>
</evidence>
<dbReference type="OrthoDB" id="212300at2"/>
<evidence type="ECO:0000313" key="1">
    <source>
        <dbReference type="EMBL" id="TPH17764.1"/>
    </source>
</evidence>
<comment type="caution">
    <text evidence="1">The sequence shown here is derived from an EMBL/GenBank/DDBJ whole genome shotgun (WGS) entry which is preliminary data.</text>
</comment>
<keyword evidence="2" id="KW-1185">Reference proteome</keyword>
<dbReference type="Gene3D" id="2.40.10.10">
    <property type="entry name" value="Trypsin-like serine proteases"/>
    <property type="match status" value="2"/>
</dbReference>
<dbReference type="Proteomes" id="UP000315303">
    <property type="component" value="Unassembled WGS sequence"/>
</dbReference>
<proteinExistence type="predicted"/>
<reference evidence="1 2" key="1">
    <citation type="submission" date="2019-01" db="EMBL/GenBank/DDBJ databases">
        <title>Litorilituus lipolytica sp. nov., isolated from intertidal sand of the Yellow Sea in China.</title>
        <authorList>
            <person name="Liu A."/>
        </authorList>
    </citation>
    <scope>NUCLEOTIDE SEQUENCE [LARGE SCALE GENOMIC DNA]</scope>
    <source>
        <strain evidence="1 2">RZ04</strain>
    </source>
</reference>
<protein>
    <submittedName>
        <fullName evidence="1">Serine protease</fullName>
    </submittedName>
</protein>
<name>A0A502L3I3_9GAMM</name>
<gene>
    <name evidence="1" type="ORF">EPA86_04230</name>
</gene>
<dbReference type="Pfam" id="PF13365">
    <property type="entry name" value="Trypsin_2"/>
    <property type="match status" value="1"/>
</dbReference>